<evidence type="ECO:0000256" key="4">
    <source>
        <dbReference type="ARBA" id="ARBA00023163"/>
    </source>
</evidence>
<gene>
    <name evidence="6" type="ORF">J4G33_10000</name>
</gene>
<evidence type="ECO:0000313" key="6">
    <source>
        <dbReference type="EMBL" id="MBO1752135.1"/>
    </source>
</evidence>
<keyword evidence="2" id="KW-0805">Transcription regulation</keyword>
<dbReference type="SUPFAM" id="SSF53822">
    <property type="entry name" value="Periplasmic binding protein-like I"/>
    <property type="match status" value="1"/>
</dbReference>
<dbReference type="Pfam" id="PF00532">
    <property type="entry name" value="Peripla_BP_1"/>
    <property type="match status" value="1"/>
</dbReference>
<feature type="domain" description="HTH lacI-type" evidence="5">
    <location>
        <begin position="2"/>
        <end position="55"/>
    </location>
</feature>
<dbReference type="PANTHER" id="PTHR30146:SF148">
    <property type="entry name" value="HTH-TYPE TRANSCRIPTIONAL REPRESSOR PURR-RELATED"/>
    <property type="match status" value="1"/>
</dbReference>
<dbReference type="InterPro" id="IPR028082">
    <property type="entry name" value="Peripla_BP_I"/>
</dbReference>
<dbReference type="InterPro" id="IPR000843">
    <property type="entry name" value="HTH_LacI"/>
</dbReference>
<dbReference type="PROSITE" id="PS00356">
    <property type="entry name" value="HTH_LACI_1"/>
    <property type="match status" value="1"/>
</dbReference>
<dbReference type="CDD" id="cd01392">
    <property type="entry name" value="HTH_LacI"/>
    <property type="match status" value="1"/>
</dbReference>
<dbReference type="AlphaFoldDB" id="A0A939LSA0"/>
<evidence type="ECO:0000313" key="7">
    <source>
        <dbReference type="Proteomes" id="UP000664209"/>
    </source>
</evidence>
<dbReference type="Pfam" id="PF00356">
    <property type="entry name" value="LacI"/>
    <property type="match status" value="1"/>
</dbReference>
<dbReference type="PROSITE" id="PS50932">
    <property type="entry name" value="HTH_LACI_2"/>
    <property type="match status" value="1"/>
</dbReference>
<dbReference type="SMART" id="SM00354">
    <property type="entry name" value="HTH_LACI"/>
    <property type="match status" value="1"/>
</dbReference>
<dbReference type="GO" id="GO:0003700">
    <property type="term" value="F:DNA-binding transcription factor activity"/>
    <property type="evidence" value="ECO:0007669"/>
    <property type="project" value="TreeGrafter"/>
</dbReference>
<keyword evidence="3 6" id="KW-0238">DNA-binding</keyword>
<proteinExistence type="predicted"/>
<dbReference type="EMBL" id="JAGEMK010000004">
    <property type="protein sequence ID" value="MBO1752135.1"/>
    <property type="molecule type" value="Genomic_DNA"/>
</dbReference>
<organism evidence="6 7">
    <name type="scientific">Actinotalea soli</name>
    <dbReference type="NCBI Taxonomy" id="2819234"/>
    <lineage>
        <taxon>Bacteria</taxon>
        <taxon>Bacillati</taxon>
        <taxon>Actinomycetota</taxon>
        <taxon>Actinomycetes</taxon>
        <taxon>Micrococcales</taxon>
        <taxon>Cellulomonadaceae</taxon>
        <taxon>Actinotalea</taxon>
    </lineage>
</organism>
<comment type="caution">
    <text evidence="6">The sequence shown here is derived from an EMBL/GenBank/DDBJ whole genome shotgun (WGS) entry which is preliminary data.</text>
</comment>
<keyword evidence="1" id="KW-0678">Repressor</keyword>
<name>A0A939LSA0_9CELL</name>
<accession>A0A939LSA0</accession>
<dbReference type="Gene3D" id="3.40.50.2300">
    <property type="match status" value="2"/>
</dbReference>
<keyword evidence="4" id="KW-0804">Transcription</keyword>
<dbReference type="InterPro" id="IPR010982">
    <property type="entry name" value="Lambda_DNA-bd_dom_sf"/>
</dbReference>
<dbReference type="PRINTS" id="PR00036">
    <property type="entry name" value="HTHLACI"/>
</dbReference>
<dbReference type="Gene3D" id="1.10.260.40">
    <property type="entry name" value="lambda repressor-like DNA-binding domains"/>
    <property type="match status" value="1"/>
</dbReference>
<dbReference type="InterPro" id="IPR001761">
    <property type="entry name" value="Peripla_BP/Lac1_sug-bd_dom"/>
</dbReference>
<sequence>MVTIYDVASRAGVSAATVSRVLNGKKVREPYGELVRAAAEELGYQPSRTARSLRLQHADVIALIIPDIENPFFTSLARGVQDRAREDGYAVVLCNTDDDPVREREYFDLAVAEHMAGALLAPASSTSDVSPLLKAGRAVVAIDRHVDQDLDTVIMDNHRAALDATTVLVERGFRRIACITGPEDVETASQRADGWRAATLTAGRDPAGLLEHGDFRMDSGREAMRAQLDGADPPDAVVVGNSLMAVGALQAMASRGMTPPDFGMAVFGDLAFAPIVPAGIVIIETPARELGSAAASLLLARIKGAEGASRTVVVETKIRA</sequence>
<evidence type="ECO:0000256" key="3">
    <source>
        <dbReference type="ARBA" id="ARBA00023125"/>
    </source>
</evidence>
<evidence type="ECO:0000259" key="5">
    <source>
        <dbReference type="PROSITE" id="PS50932"/>
    </source>
</evidence>
<dbReference type="Proteomes" id="UP000664209">
    <property type="component" value="Unassembled WGS sequence"/>
</dbReference>
<dbReference type="GO" id="GO:0000976">
    <property type="term" value="F:transcription cis-regulatory region binding"/>
    <property type="evidence" value="ECO:0007669"/>
    <property type="project" value="TreeGrafter"/>
</dbReference>
<dbReference type="PANTHER" id="PTHR30146">
    <property type="entry name" value="LACI-RELATED TRANSCRIPTIONAL REPRESSOR"/>
    <property type="match status" value="1"/>
</dbReference>
<reference evidence="6" key="1">
    <citation type="submission" date="2021-03" db="EMBL/GenBank/DDBJ databases">
        <title>Actinotalea soli sp. nov., isolated from soil.</title>
        <authorList>
            <person name="Ping W."/>
            <person name="Zhang J."/>
        </authorList>
    </citation>
    <scope>NUCLEOTIDE SEQUENCE</scope>
    <source>
        <strain evidence="6">BY-33</strain>
    </source>
</reference>
<protein>
    <submittedName>
        <fullName evidence="6">LacI family DNA-binding transcriptional regulator</fullName>
    </submittedName>
</protein>
<dbReference type="RefSeq" id="WP_208055819.1">
    <property type="nucleotide sequence ID" value="NZ_JAGEMK010000004.1"/>
</dbReference>
<dbReference type="SUPFAM" id="SSF47413">
    <property type="entry name" value="lambda repressor-like DNA-binding domains"/>
    <property type="match status" value="1"/>
</dbReference>
<evidence type="ECO:0000256" key="2">
    <source>
        <dbReference type="ARBA" id="ARBA00023015"/>
    </source>
</evidence>
<evidence type="ECO:0000256" key="1">
    <source>
        <dbReference type="ARBA" id="ARBA00022491"/>
    </source>
</evidence>
<keyword evidence="7" id="KW-1185">Reference proteome</keyword>